<organism evidence="1 2">
    <name type="scientific">Russula ochroleuca</name>
    <dbReference type="NCBI Taxonomy" id="152965"/>
    <lineage>
        <taxon>Eukaryota</taxon>
        <taxon>Fungi</taxon>
        <taxon>Dikarya</taxon>
        <taxon>Basidiomycota</taxon>
        <taxon>Agaricomycotina</taxon>
        <taxon>Agaricomycetes</taxon>
        <taxon>Russulales</taxon>
        <taxon>Russulaceae</taxon>
        <taxon>Russula</taxon>
    </lineage>
</organism>
<proteinExistence type="predicted"/>
<reference evidence="1" key="1">
    <citation type="submission" date="2019-10" db="EMBL/GenBank/DDBJ databases">
        <authorList>
            <consortium name="DOE Joint Genome Institute"/>
            <person name="Kuo A."/>
            <person name="Miyauchi S."/>
            <person name="Kiss E."/>
            <person name="Drula E."/>
            <person name="Kohler A."/>
            <person name="Sanchez-Garcia M."/>
            <person name="Andreopoulos B."/>
            <person name="Barry K.W."/>
            <person name="Bonito G."/>
            <person name="Buee M."/>
            <person name="Carver A."/>
            <person name="Chen C."/>
            <person name="Cichocki N."/>
            <person name="Clum A."/>
            <person name="Culley D."/>
            <person name="Crous P.W."/>
            <person name="Fauchery L."/>
            <person name="Girlanda M."/>
            <person name="Hayes R."/>
            <person name="Keri Z."/>
            <person name="LaButti K."/>
            <person name="Lipzen A."/>
            <person name="Lombard V."/>
            <person name="Magnuson J."/>
            <person name="Maillard F."/>
            <person name="Morin E."/>
            <person name="Murat C."/>
            <person name="Nolan M."/>
            <person name="Ohm R."/>
            <person name="Pangilinan J."/>
            <person name="Pereira M."/>
            <person name="Perotto S."/>
            <person name="Peter M."/>
            <person name="Riley R."/>
            <person name="Sitrit Y."/>
            <person name="Stielow B."/>
            <person name="Szollosi G."/>
            <person name="Zifcakova L."/>
            <person name="Stursova M."/>
            <person name="Spatafora J.W."/>
            <person name="Tedersoo L."/>
            <person name="Vaario L.-M."/>
            <person name="Yamada A."/>
            <person name="Yan M."/>
            <person name="Wang P."/>
            <person name="Xu J."/>
            <person name="Bruns T."/>
            <person name="Baldrian P."/>
            <person name="Vilgalys R."/>
            <person name="Henrissat B."/>
            <person name="Grigoriev I.V."/>
            <person name="Hibbett D."/>
            <person name="Nagy L.G."/>
            <person name="Martin F.M."/>
        </authorList>
    </citation>
    <scope>NUCLEOTIDE SEQUENCE</scope>
    <source>
        <strain evidence="1">Prilba</strain>
    </source>
</reference>
<evidence type="ECO:0000313" key="2">
    <source>
        <dbReference type="Proteomes" id="UP000759537"/>
    </source>
</evidence>
<reference evidence="1" key="2">
    <citation type="journal article" date="2020" name="Nat. Commun.">
        <title>Large-scale genome sequencing of mycorrhizal fungi provides insights into the early evolution of symbiotic traits.</title>
        <authorList>
            <person name="Miyauchi S."/>
            <person name="Kiss E."/>
            <person name="Kuo A."/>
            <person name="Drula E."/>
            <person name="Kohler A."/>
            <person name="Sanchez-Garcia M."/>
            <person name="Morin E."/>
            <person name="Andreopoulos B."/>
            <person name="Barry K.W."/>
            <person name="Bonito G."/>
            <person name="Buee M."/>
            <person name="Carver A."/>
            <person name="Chen C."/>
            <person name="Cichocki N."/>
            <person name="Clum A."/>
            <person name="Culley D."/>
            <person name="Crous P.W."/>
            <person name="Fauchery L."/>
            <person name="Girlanda M."/>
            <person name="Hayes R.D."/>
            <person name="Keri Z."/>
            <person name="LaButti K."/>
            <person name="Lipzen A."/>
            <person name="Lombard V."/>
            <person name="Magnuson J."/>
            <person name="Maillard F."/>
            <person name="Murat C."/>
            <person name="Nolan M."/>
            <person name="Ohm R.A."/>
            <person name="Pangilinan J."/>
            <person name="Pereira M.F."/>
            <person name="Perotto S."/>
            <person name="Peter M."/>
            <person name="Pfister S."/>
            <person name="Riley R."/>
            <person name="Sitrit Y."/>
            <person name="Stielow J.B."/>
            <person name="Szollosi G."/>
            <person name="Zifcakova L."/>
            <person name="Stursova M."/>
            <person name="Spatafora J.W."/>
            <person name="Tedersoo L."/>
            <person name="Vaario L.M."/>
            <person name="Yamada A."/>
            <person name="Yan M."/>
            <person name="Wang P."/>
            <person name="Xu J."/>
            <person name="Bruns T."/>
            <person name="Baldrian P."/>
            <person name="Vilgalys R."/>
            <person name="Dunand C."/>
            <person name="Henrissat B."/>
            <person name="Grigoriev I.V."/>
            <person name="Hibbett D."/>
            <person name="Nagy L.G."/>
            <person name="Martin F.M."/>
        </authorList>
    </citation>
    <scope>NUCLEOTIDE SEQUENCE</scope>
    <source>
        <strain evidence="1">Prilba</strain>
    </source>
</reference>
<dbReference type="Proteomes" id="UP000759537">
    <property type="component" value="Unassembled WGS sequence"/>
</dbReference>
<accession>A0A9P5MSG8</accession>
<sequence length="208" mass="23304">MRARACRQIKPDHRVRPQGWRCASRQAPNKVSRRSSIVSAKGDAVADWRATLEAQGWVRVNRWHMGAGASCGMEQGVCVWDNHRRDILLDRGQQGSLKEELWEDKGKMLRDDLVLASIPRGRSGPNQSSHWRKRPLALESALRDHLSKAQYFSWGLHDSGTPVTYSHDKTGVSPHWDRSLMTTRGLSPSAKREPVLGTSPTMAVLPPG</sequence>
<dbReference type="AlphaFoldDB" id="A0A9P5MSG8"/>
<protein>
    <submittedName>
        <fullName evidence="1">Uncharacterized protein</fullName>
    </submittedName>
</protein>
<keyword evidence="2" id="KW-1185">Reference proteome</keyword>
<gene>
    <name evidence="1" type="ORF">DFH94DRAFT_683658</name>
</gene>
<evidence type="ECO:0000313" key="1">
    <source>
        <dbReference type="EMBL" id="KAF8476717.1"/>
    </source>
</evidence>
<dbReference type="EMBL" id="WHVB01000014">
    <property type="protein sequence ID" value="KAF8476717.1"/>
    <property type="molecule type" value="Genomic_DNA"/>
</dbReference>
<name>A0A9P5MSG8_9AGAM</name>
<comment type="caution">
    <text evidence="1">The sequence shown here is derived from an EMBL/GenBank/DDBJ whole genome shotgun (WGS) entry which is preliminary data.</text>
</comment>